<evidence type="ECO:0000313" key="5">
    <source>
        <dbReference type="Proteomes" id="UP001431783"/>
    </source>
</evidence>
<evidence type="ECO:0000313" key="4">
    <source>
        <dbReference type="EMBL" id="KAK9877567.1"/>
    </source>
</evidence>
<sequence>MAVNEFIMDKIREKPEVKQMIEGDIKPMQERDRQVKILVPNSTAGMIIGKAGNFIKQIKETSGSYVQISQKSKDVSLQERCITVIGDKEQNKEACLMIISKIVEDPQSGTCLNVSYADVNGPVANFNPTGSPFAHNGSGFNTSTTSLNSSMGSSIMLNGGLNMSLNLGQPGQGVGNVTAQLMDHIKVQLRSTGYTDSHIAEIATALTVLAKYGILGMGLGLGATHGALPVSSYLSVMEQTGATGTNTSAMFGAIGQVTLSDCLGAATTPSNRQSLERYEAAFDPFRHQASAATAPISLNNNSFGLGTGQQMTVLSKSPTPAELNGSKDSKNVEIPEVIVGAILGNPYYAMQDYSNYYQYYQPW</sequence>
<dbReference type="InterPro" id="IPR004088">
    <property type="entry name" value="KH_dom_type_1"/>
</dbReference>
<dbReference type="CDD" id="cd22436">
    <property type="entry name" value="KH-I_NOVA_rpt2"/>
    <property type="match status" value="1"/>
</dbReference>
<dbReference type="PANTHER" id="PTHR10288">
    <property type="entry name" value="KH DOMAIN CONTAINING RNA BINDING PROTEIN"/>
    <property type="match status" value="1"/>
</dbReference>
<comment type="caution">
    <text evidence="4">The sequence shown here is derived from an EMBL/GenBank/DDBJ whole genome shotgun (WGS) entry which is preliminary data.</text>
</comment>
<dbReference type="SMART" id="SM00322">
    <property type="entry name" value="KH"/>
    <property type="match status" value="1"/>
</dbReference>
<keyword evidence="2" id="KW-0694">RNA-binding</keyword>
<proteinExistence type="predicted"/>
<dbReference type="SUPFAM" id="SSF54791">
    <property type="entry name" value="Eukaryotic type KH-domain (KH-domain type I)"/>
    <property type="match status" value="1"/>
</dbReference>
<evidence type="ECO:0000256" key="2">
    <source>
        <dbReference type="PROSITE-ProRule" id="PRU00117"/>
    </source>
</evidence>
<dbReference type="EMBL" id="JARQZJ010000042">
    <property type="protein sequence ID" value="KAK9877567.1"/>
    <property type="molecule type" value="Genomic_DNA"/>
</dbReference>
<dbReference type="PROSITE" id="PS50084">
    <property type="entry name" value="KH_TYPE_1"/>
    <property type="match status" value="1"/>
</dbReference>
<dbReference type="InterPro" id="IPR036612">
    <property type="entry name" value="KH_dom_type_1_sf"/>
</dbReference>
<name>A0AAW1UA29_9CUCU</name>
<dbReference type="AlphaFoldDB" id="A0AAW1UA29"/>
<protein>
    <recommendedName>
        <fullName evidence="3">K Homology domain-containing protein</fullName>
    </recommendedName>
</protein>
<dbReference type="InterPro" id="IPR047276">
    <property type="entry name" value="KH-I_NOVA_rpt2"/>
</dbReference>
<organism evidence="4 5">
    <name type="scientific">Henosepilachna vigintioctopunctata</name>
    <dbReference type="NCBI Taxonomy" id="420089"/>
    <lineage>
        <taxon>Eukaryota</taxon>
        <taxon>Metazoa</taxon>
        <taxon>Ecdysozoa</taxon>
        <taxon>Arthropoda</taxon>
        <taxon>Hexapoda</taxon>
        <taxon>Insecta</taxon>
        <taxon>Pterygota</taxon>
        <taxon>Neoptera</taxon>
        <taxon>Endopterygota</taxon>
        <taxon>Coleoptera</taxon>
        <taxon>Polyphaga</taxon>
        <taxon>Cucujiformia</taxon>
        <taxon>Coccinelloidea</taxon>
        <taxon>Coccinellidae</taxon>
        <taxon>Epilachninae</taxon>
        <taxon>Epilachnini</taxon>
        <taxon>Henosepilachna</taxon>
    </lineage>
</organism>
<dbReference type="GO" id="GO:0010468">
    <property type="term" value="P:regulation of gene expression"/>
    <property type="evidence" value="ECO:0007669"/>
    <property type="project" value="UniProtKB-ARBA"/>
</dbReference>
<dbReference type="Gene3D" id="3.30.1370.10">
    <property type="entry name" value="K Homology domain, type 1"/>
    <property type="match status" value="1"/>
</dbReference>
<evidence type="ECO:0000259" key="3">
    <source>
        <dbReference type="SMART" id="SM00322"/>
    </source>
</evidence>
<keyword evidence="1" id="KW-0677">Repeat</keyword>
<dbReference type="InterPro" id="IPR004087">
    <property type="entry name" value="KH_dom"/>
</dbReference>
<gene>
    <name evidence="4" type="ORF">WA026_018670</name>
</gene>
<dbReference type="FunFam" id="3.30.1370.10:FF:000022">
    <property type="entry name" value="RNA-binding protein Nova-1 isoform 1"/>
    <property type="match status" value="1"/>
</dbReference>
<feature type="domain" description="K Homology" evidence="3">
    <location>
        <begin position="31"/>
        <end position="104"/>
    </location>
</feature>
<accession>A0AAW1UA29</accession>
<evidence type="ECO:0000256" key="1">
    <source>
        <dbReference type="ARBA" id="ARBA00022737"/>
    </source>
</evidence>
<dbReference type="GO" id="GO:0003723">
    <property type="term" value="F:RNA binding"/>
    <property type="evidence" value="ECO:0007669"/>
    <property type="project" value="UniProtKB-UniRule"/>
</dbReference>
<keyword evidence="5" id="KW-1185">Reference proteome</keyword>
<dbReference type="Pfam" id="PF00013">
    <property type="entry name" value="KH_1"/>
    <property type="match status" value="1"/>
</dbReference>
<dbReference type="Proteomes" id="UP001431783">
    <property type="component" value="Unassembled WGS sequence"/>
</dbReference>
<reference evidence="4 5" key="1">
    <citation type="submission" date="2023-03" db="EMBL/GenBank/DDBJ databases">
        <title>Genome insight into feeding habits of ladybird beetles.</title>
        <authorList>
            <person name="Li H.-S."/>
            <person name="Huang Y.-H."/>
            <person name="Pang H."/>
        </authorList>
    </citation>
    <scope>NUCLEOTIDE SEQUENCE [LARGE SCALE GENOMIC DNA]</scope>
    <source>
        <strain evidence="4">SYSU_2023b</strain>
        <tissue evidence="4">Whole body</tissue>
    </source>
</reference>